<keyword evidence="2" id="KW-1185">Reference proteome</keyword>
<proteinExistence type="predicted"/>
<sequence length="27" mass="2786">PPALSSLHYNGTVDNDEAIAISISMVA</sequence>
<dbReference type="AlphaFoldDB" id="A0A392V1S0"/>
<protein>
    <submittedName>
        <fullName evidence="1">Uncharacterized protein</fullName>
    </submittedName>
</protein>
<name>A0A392V1S0_9FABA</name>
<dbReference type="EMBL" id="LXQA011034109">
    <property type="protein sequence ID" value="MCI82067.1"/>
    <property type="molecule type" value="Genomic_DNA"/>
</dbReference>
<accession>A0A392V1S0</accession>
<feature type="non-terminal residue" evidence="1">
    <location>
        <position position="1"/>
    </location>
</feature>
<evidence type="ECO:0000313" key="2">
    <source>
        <dbReference type="Proteomes" id="UP000265520"/>
    </source>
</evidence>
<evidence type="ECO:0000313" key="1">
    <source>
        <dbReference type="EMBL" id="MCI82067.1"/>
    </source>
</evidence>
<organism evidence="1 2">
    <name type="scientific">Trifolium medium</name>
    <dbReference type="NCBI Taxonomy" id="97028"/>
    <lineage>
        <taxon>Eukaryota</taxon>
        <taxon>Viridiplantae</taxon>
        <taxon>Streptophyta</taxon>
        <taxon>Embryophyta</taxon>
        <taxon>Tracheophyta</taxon>
        <taxon>Spermatophyta</taxon>
        <taxon>Magnoliopsida</taxon>
        <taxon>eudicotyledons</taxon>
        <taxon>Gunneridae</taxon>
        <taxon>Pentapetalae</taxon>
        <taxon>rosids</taxon>
        <taxon>fabids</taxon>
        <taxon>Fabales</taxon>
        <taxon>Fabaceae</taxon>
        <taxon>Papilionoideae</taxon>
        <taxon>50 kb inversion clade</taxon>
        <taxon>NPAAA clade</taxon>
        <taxon>Hologalegina</taxon>
        <taxon>IRL clade</taxon>
        <taxon>Trifolieae</taxon>
        <taxon>Trifolium</taxon>
    </lineage>
</organism>
<dbReference type="Proteomes" id="UP000265520">
    <property type="component" value="Unassembled WGS sequence"/>
</dbReference>
<comment type="caution">
    <text evidence="1">The sequence shown here is derived from an EMBL/GenBank/DDBJ whole genome shotgun (WGS) entry which is preliminary data.</text>
</comment>
<reference evidence="1 2" key="1">
    <citation type="journal article" date="2018" name="Front. Plant Sci.">
        <title>Red Clover (Trifolium pratense) and Zigzag Clover (T. medium) - A Picture of Genomic Similarities and Differences.</title>
        <authorList>
            <person name="Dluhosova J."/>
            <person name="Istvanek J."/>
            <person name="Nedelnik J."/>
            <person name="Repkova J."/>
        </authorList>
    </citation>
    <scope>NUCLEOTIDE SEQUENCE [LARGE SCALE GENOMIC DNA]</scope>
    <source>
        <strain evidence="2">cv. 10/8</strain>
        <tissue evidence="1">Leaf</tissue>
    </source>
</reference>